<sequence length="15" mass="1506">MAAGCRRALAGSGER</sequence>
<protein>
    <submittedName>
        <fullName evidence="1">Uncharacterized protein</fullName>
    </submittedName>
</protein>
<reference evidence="1" key="2">
    <citation type="journal article" date="2015" name="Data Brief">
        <title>Shoot transcriptome of the giant reed, Arundo donax.</title>
        <authorList>
            <person name="Barrero R.A."/>
            <person name="Guerrero F.D."/>
            <person name="Moolhuijzen P."/>
            <person name="Goolsby J.A."/>
            <person name="Tidwell J."/>
            <person name="Bellgard S.E."/>
            <person name="Bellgard M.I."/>
        </authorList>
    </citation>
    <scope>NUCLEOTIDE SEQUENCE</scope>
    <source>
        <tissue evidence="1">Shoot tissue taken approximately 20 cm above the soil surface</tissue>
    </source>
</reference>
<name>A0A0A9B1E4_ARUDO</name>
<organism evidence="1">
    <name type="scientific">Arundo donax</name>
    <name type="common">Giant reed</name>
    <name type="synonym">Donax arundinaceus</name>
    <dbReference type="NCBI Taxonomy" id="35708"/>
    <lineage>
        <taxon>Eukaryota</taxon>
        <taxon>Viridiplantae</taxon>
        <taxon>Streptophyta</taxon>
        <taxon>Embryophyta</taxon>
        <taxon>Tracheophyta</taxon>
        <taxon>Spermatophyta</taxon>
        <taxon>Magnoliopsida</taxon>
        <taxon>Liliopsida</taxon>
        <taxon>Poales</taxon>
        <taxon>Poaceae</taxon>
        <taxon>PACMAD clade</taxon>
        <taxon>Arundinoideae</taxon>
        <taxon>Arundineae</taxon>
        <taxon>Arundo</taxon>
    </lineage>
</organism>
<evidence type="ECO:0000313" key="1">
    <source>
        <dbReference type="EMBL" id="JAD57176.1"/>
    </source>
</evidence>
<proteinExistence type="predicted"/>
<dbReference type="EMBL" id="GBRH01240719">
    <property type="protein sequence ID" value="JAD57176.1"/>
    <property type="molecule type" value="Transcribed_RNA"/>
</dbReference>
<accession>A0A0A9B1E4</accession>
<reference evidence="1" key="1">
    <citation type="submission" date="2014-09" db="EMBL/GenBank/DDBJ databases">
        <authorList>
            <person name="Magalhaes I.L.F."/>
            <person name="Oliveira U."/>
            <person name="Santos F.R."/>
            <person name="Vidigal T.H.D.A."/>
            <person name="Brescovit A.D."/>
            <person name="Santos A.J."/>
        </authorList>
    </citation>
    <scope>NUCLEOTIDE SEQUENCE</scope>
    <source>
        <tissue evidence="1">Shoot tissue taken approximately 20 cm above the soil surface</tissue>
    </source>
</reference>